<keyword evidence="1" id="KW-0732">Signal</keyword>
<dbReference type="PROSITE" id="PS51257">
    <property type="entry name" value="PROKAR_LIPOPROTEIN"/>
    <property type="match status" value="1"/>
</dbReference>
<dbReference type="InterPro" id="IPR050490">
    <property type="entry name" value="Bact_solute-bd_prot1"/>
</dbReference>
<sequence length="418" mass="43753">MRKHAFVAALTVVTLTAACSGGTNANSGGGDNKTLTIASVDQGSIEKVVDAFKAANPGITVNLTTAGADQYQQQIRTQLASGTAPDVMTVWPGNGNPGATYVLAKPGYLLDLSDQPWASQLPDSFKSVAQYDGKTYNAVFGLNGIGAVYNDDAIQKAGLTAPTTWTELLTFCKAAAAKGTPAFALGIQDNWVTQLVLYALVATTVFGPDKDFATKMANGQATFANSPWTTAMAKYQEMSKAGCFQKNPLGTSYEASQTLAATGKTLGIVQGNWVIALLKGKNPSGKFTMKALPATDDPAGFLMPAAAGAGYGVNAKAKNKELALKFVTFVMSPAGMKTFNEAQGSLPTLSGAGTTVDPGLTELTTYVKDNKTVPFMDQLWPNAKVQQTMLSGLQEIFSNQSTPDKVLAAMDQDYKAGA</sequence>
<feature type="signal peptide" evidence="1">
    <location>
        <begin position="1"/>
        <end position="25"/>
    </location>
</feature>
<comment type="caution">
    <text evidence="2">The sequence shown here is derived from an EMBL/GenBank/DDBJ whole genome shotgun (WGS) entry which is preliminary data.</text>
</comment>
<gene>
    <name evidence="2" type="ORF">ACFY35_09925</name>
</gene>
<evidence type="ECO:0000313" key="2">
    <source>
        <dbReference type="EMBL" id="MFF5289747.1"/>
    </source>
</evidence>
<organism evidence="2 3">
    <name type="scientific">Paractinoplanes globisporus</name>
    <dbReference type="NCBI Taxonomy" id="113565"/>
    <lineage>
        <taxon>Bacteria</taxon>
        <taxon>Bacillati</taxon>
        <taxon>Actinomycetota</taxon>
        <taxon>Actinomycetes</taxon>
        <taxon>Micromonosporales</taxon>
        <taxon>Micromonosporaceae</taxon>
        <taxon>Paractinoplanes</taxon>
    </lineage>
</organism>
<name>A0ABW6W8V6_9ACTN</name>
<evidence type="ECO:0000256" key="1">
    <source>
        <dbReference type="SAM" id="SignalP"/>
    </source>
</evidence>
<dbReference type="Pfam" id="PF01547">
    <property type="entry name" value="SBP_bac_1"/>
    <property type="match status" value="1"/>
</dbReference>
<keyword evidence="3" id="KW-1185">Reference proteome</keyword>
<accession>A0ABW6W8V6</accession>
<dbReference type="EMBL" id="JBIAZU010000002">
    <property type="protein sequence ID" value="MFF5289747.1"/>
    <property type="molecule type" value="Genomic_DNA"/>
</dbReference>
<proteinExistence type="predicted"/>
<feature type="chain" id="PRO_5046559431" evidence="1">
    <location>
        <begin position="26"/>
        <end position="418"/>
    </location>
</feature>
<dbReference type="PANTHER" id="PTHR43649:SF12">
    <property type="entry name" value="DIACETYLCHITOBIOSE BINDING PROTEIN DASA"/>
    <property type="match status" value="1"/>
</dbReference>
<dbReference type="Gene3D" id="3.40.190.10">
    <property type="entry name" value="Periplasmic binding protein-like II"/>
    <property type="match status" value="2"/>
</dbReference>
<reference evidence="2 3" key="1">
    <citation type="submission" date="2024-10" db="EMBL/GenBank/DDBJ databases">
        <title>The Natural Products Discovery Center: Release of the First 8490 Sequenced Strains for Exploring Actinobacteria Biosynthetic Diversity.</title>
        <authorList>
            <person name="Kalkreuter E."/>
            <person name="Kautsar S.A."/>
            <person name="Yang D."/>
            <person name="Bader C.D."/>
            <person name="Teijaro C.N."/>
            <person name="Fluegel L."/>
            <person name="Davis C.M."/>
            <person name="Simpson J.R."/>
            <person name="Lauterbach L."/>
            <person name="Steele A.D."/>
            <person name="Gui C."/>
            <person name="Meng S."/>
            <person name="Li G."/>
            <person name="Viehrig K."/>
            <person name="Ye F."/>
            <person name="Su P."/>
            <person name="Kiefer A.F."/>
            <person name="Nichols A."/>
            <person name="Cepeda A.J."/>
            <person name="Yan W."/>
            <person name="Fan B."/>
            <person name="Jiang Y."/>
            <person name="Adhikari A."/>
            <person name="Zheng C.-J."/>
            <person name="Schuster L."/>
            <person name="Cowan T.M."/>
            <person name="Smanski M.J."/>
            <person name="Chevrette M.G."/>
            <person name="De Carvalho L.P.S."/>
            <person name="Shen B."/>
        </authorList>
    </citation>
    <scope>NUCLEOTIDE SEQUENCE [LARGE SCALE GENOMIC DNA]</scope>
    <source>
        <strain evidence="2 3">NPDC000087</strain>
    </source>
</reference>
<protein>
    <submittedName>
        <fullName evidence="2">ABC transporter substrate-binding protein</fullName>
    </submittedName>
</protein>
<dbReference type="Proteomes" id="UP001602245">
    <property type="component" value="Unassembled WGS sequence"/>
</dbReference>
<dbReference type="InterPro" id="IPR006059">
    <property type="entry name" value="SBP"/>
</dbReference>
<dbReference type="SUPFAM" id="SSF53850">
    <property type="entry name" value="Periplasmic binding protein-like II"/>
    <property type="match status" value="1"/>
</dbReference>
<evidence type="ECO:0000313" key="3">
    <source>
        <dbReference type="Proteomes" id="UP001602245"/>
    </source>
</evidence>
<dbReference type="PANTHER" id="PTHR43649">
    <property type="entry name" value="ARABINOSE-BINDING PROTEIN-RELATED"/>
    <property type="match status" value="1"/>
</dbReference>
<dbReference type="RefSeq" id="WP_020518187.1">
    <property type="nucleotide sequence ID" value="NZ_JBIAZU010000002.1"/>
</dbReference>